<feature type="region of interest" description="Disordered" evidence="1">
    <location>
        <begin position="9"/>
        <end position="29"/>
    </location>
</feature>
<dbReference type="EMBL" id="JAULSU010000003">
    <property type="protein sequence ID" value="KAK0624333.1"/>
    <property type="molecule type" value="Genomic_DNA"/>
</dbReference>
<feature type="domain" description="Heterokaryon incompatibility" evidence="2">
    <location>
        <begin position="84"/>
        <end position="223"/>
    </location>
</feature>
<reference evidence="3" key="1">
    <citation type="submission" date="2023-06" db="EMBL/GenBank/DDBJ databases">
        <title>Genome-scale phylogeny and comparative genomics of the fungal order Sordariales.</title>
        <authorList>
            <consortium name="Lawrence Berkeley National Laboratory"/>
            <person name="Hensen N."/>
            <person name="Bonometti L."/>
            <person name="Westerberg I."/>
            <person name="Brannstrom I.O."/>
            <person name="Guillou S."/>
            <person name="Cros-Aarteil S."/>
            <person name="Calhoun S."/>
            <person name="Haridas S."/>
            <person name="Kuo A."/>
            <person name="Mondo S."/>
            <person name="Pangilinan J."/>
            <person name="Riley R."/>
            <person name="Labutti K."/>
            <person name="Andreopoulos B."/>
            <person name="Lipzen A."/>
            <person name="Chen C."/>
            <person name="Yanf M."/>
            <person name="Daum C."/>
            <person name="Ng V."/>
            <person name="Clum A."/>
            <person name="Steindorff A."/>
            <person name="Ohm R."/>
            <person name="Martin F."/>
            <person name="Silar P."/>
            <person name="Natvig D."/>
            <person name="Lalanne C."/>
            <person name="Gautier V."/>
            <person name="Ament-Velasquez S.L."/>
            <person name="Kruys A."/>
            <person name="Hutchinson M.I."/>
            <person name="Powell A.J."/>
            <person name="Barry K."/>
            <person name="Miller A.N."/>
            <person name="Grigoriev I.V."/>
            <person name="Debuchy R."/>
            <person name="Gladieux P."/>
            <person name="Thoren M.H."/>
            <person name="Johannesson H."/>
        </authorList>
    </citation>
    <scope>NUCLEOTIDE SEQUENCE</scope>
    <source>
        <strain evidence="3">CBS 606.72</strain>
    </source>
</reference>
<feature type="compositionally biased region" description="Low complexity" evidence="1">
    <location>
        <begin position="1509"/>
        <end position="1524"/>
    </location>
</feature>
<proteinExistence type="predicted"/>
<name>A0AA39WZ72_9PEZI</name>
<feature type="region of interest" description="Disordered" evidence="1">
    <location>
        <begin position="1503"/>
        <end position="1552"/>
    </location>
</feature>
<dbReference type="Pfam" id="PF06985">
    <property type="entry name" value="HET"/>
    <property type="match status" value="1"/>
</dbReference>
<dbReference type="Pfam" id="PF23397">
    <property type="entry name" value="DUF7104"/>
    <property type="match status" value="1"/>
</dbReference>
<evidence type="ECO:0000313" key="3">
    <source>
        <dbReference type="EMBL" id="KAK0624333.1"/>
    </source>
</evidence>
<dbReference type="InterPro" id="IPR055530">
    <property type="entry name" value="DUF7104"/>
</dbReference>
<sequence>MIEIRGARRMAEADNSATERDCLHRQDHNYKPVPTPVYRYSRLADNSIRVLQLLHDPDKHAPVRCRLSHLPLLEPRHGGTSYLFEALSYAWGPDVKDKSVLIQTDSGSTSLGVTTSLHEALLHLRDPFIDRFIWADAICINQDDWDERERQVRMMDRVYASASRVLVWLGSEEEHQGLFGKANALESLLRVARPGSQPLASDSRALSSLLERPWFTRMWVLQEVAVARQILVMHGPLVIEGQAFCMGLKTLLPLVEDERLQWLARSTAQLMQGAAFRPRFALQHPHAESPQEDVTGTRTKTLGELIDMFHDRKATKPHDKIYALLGMCADDVVENLLPNYALSWSEVFRRLIIHLLGDNATAVKTWDAEELVGVAAIEVSGHLVGVVTSVGEPRAPPDGTRLIKVQSRCLATVKSPRFSNEKGDTTGSWGFRSSSDFIKKGDFICELQQKSGTMVVRYHSADYFSIVCIMGPRIPDDIQSSTQTPSQVHTSQEDRQHRDNSLACIWDWGARASYATEIHPSSLGARLGNDPAMVLGRSHHEDENLWRASMMVLTSDHMNIAVANCLRVARRSTGLQHWQELERKLRGYLDWAEPSLGVHHRLTNDVVQALSDVYTACGDTKAADRLALASYVYSRQAHVESQIQDVDDCYFNHSHDFKDTLDVLKILDSPWSNVAQLFEERHLLRGRELIITQRMIPGVLCGYCFECDPIKDDEACARSDTKRFWRSMNTTSDASLGLVDFLSETDPDDSKIFPAVVLGMNETKLTEDAALRFARSPEWVMLAWERDKITPTSDILAAMMCHHHESSPGLQLLAISAAVAFILTHGDREYAASGSLMAEADRIAKELQRLRQSDGVKLAPSKNLIETGVDDDFMMSVAVHPHGAWILEVFIEAAGAERLPAVTEEVTLAAISFSANADELIGSLHKSCSLSNTKLLVTDEVMVAALRASNRRLVKLLLDGPPLLVDEERTMEEVSNSQSDLGLHSLPLPRALAAGEVPVTERVLRTAVETGSTDFLRNVLRVQDDERLLVTDGVALAVASSQDGDIMMRFFQWNQYASDQVSEEVVEAALANGWVPFLRTEEIEVSGCDNEDAVMPVSRRLKKLLRGMRLNDDYFTSLSDRLKKFPWDTRWRRAIGDLLTVLDIKGVNALPATEWAVKVAIQLAFQSVGEGFQMLRFLMDEYGADLPITEEVVFAAADMDETSLIDRHEDGYCGREKVFKLLVSHMGSRFPVSNRVLVAAVGHGCQPALKLLLKAKGNELEVTEDVLRTAMAGRAGNSYALWAWKLLLESDATFEVTDNILVMALENFLDLFAQDQDLDIDEDVKRKLCTRWKSLFRDLVRQHQRQRRSPTLPEELTVMATRSKGAFKFLDGIKGASPASQSKELLLEAHPDVLVKILDRDREISQRTVVRAIDACPAEMYQQRGEDAILPSLHFLLEEYGEWWLEENPAIRGAILRMAWRASPSQLTEMMELMPDLVEYVRDSDFPDGRKMRLVRWMMERMEGESGDSGRSSGSGDGYVSSAGRRQGNGPGSKDKKSKLGRFWKSFSQSLA</sequence>
<dbReference type="Proteomes" id="UP001175000">
    <property type="component" value="Unassembled WGS sequence"/>
</dbReference>
<evidence type="ECO:0000259" key="2">
    <source>
        <dbReference type="Pfam" id="PF06985"/>
    </source>
</evidence>
<dbReference type="PANTHER" id="PTHR24148">
    <property type="entry name" value="ANKYRIN REPEAT DOMAIN-CONTAINING PROTEIN 39 HOMOLOG-RELATED"/>
    <property type="match status" value="1"/>
</dbReference>
<gene>
    <name evidence="3" type="ORF">B0T14DRAFT_583758</name>
</gene>
<protein>
    <recommendedName>
        <fullName evidence="2">Heterokaryon incompatibility domain-containing protein</fullName>
    </recommendedName>
</protein>
<evidence type="ECO:0000256" key="1">
    <source>
        <dbReference type="SAM" id="MobiDB-lite"/>
    </source>
</evidence>
<dbReference type="PANTHER" id="PTHR24148:SF78">
    <property type="entry name" value="HETEROKARYON INCOMPATIBILITY DOMAIN-CONTAINING PROTEIN"/>
    <property type="match status" value="1"/>
</dbReference>
<keyword evidence="4" id="KW-1185">Reference proteome</keyword>
<accession>A0AA39WZ72</accession>
<dbReference type="InterPro" id="IPR010730">
    <property type="entry name" value="HET"/>
</dbReference>
<comment type="caution">
    <text evidence="3">The sequence shown here is derived from an EMBL/GenBank/DDBJ whole genome shotgun (WGS) entry which is preliminary data.</text>
</comment>
<organism evidence="3 4">
    <name type="scientific">Immersiella caudata</name>
    <dbReference type="NCBI Taxonomy" id="314043"/>
    <lineage>
        <taxon>Eukaryota</taxon>
        <taxon>Fungi</taxon>
        <taxon>Dikarya</taxon>
        <taxon>Ascomycota</taxon>
        <taxon>Pezizomycotina</taxon>
        <taxon>Sordariomycetes</taxon>
        <taxon>Sordariomycetidae</taxon>
        <taxon>Sordariales</taxon>
        <taxon>Lasiosphaeriaceae</taxon>
        <taxon>Immersiella</taxon>
    </lineage>
</organism>
<evidence type="ECO:0000313" key="4">
    <source>
        <dbReference type="Proteomes" id="UP001175000"/>
    </source>
</evidence>
<dbReference type="InterPro" id="IPR052895">
    <property type="entry name" value="HetReg/Transcr_Mod"/>
</dbReference>